<evidence type="ECO:0000313" key="3">
    <source>
        <dbReference type="Proteomes" id="UP001524587"/>
    </source>
</evidence>
<keyword evidence="3" id="KW-1185">Reference proteome</keyword>
<gene>
    <name evidence="2" type="ORF">NFI95_12850</name>
</gene>
<organism evidence="2 3">
    <name type="scientific">Endosaccharibacter trunci</name>
    <dbReference type="NCBI Taxonomy" id="2812733"/>
    <lineage>
        <taxon>Bacteria</taxon>
        <taxon>Pseudomonadati</taxon>
        <taxon>Pseudomonadota</taxon>
        <taxon>Alphaproteobacteria</taxon>
        <taxon>Acetobacterales</taxon>
        <taxon>Acetobacteraceae</taxon>
        <taxon>Endosaccharibacter</taxon>
    </lineage>
</organism>
<evidence type="ECO:0000259" key="1">
    <source>
        <dbReference type="Pfam" id="PF13403"/>
    </source>
</evidence>
<name>A0ABT1WB41_9PROT</name>
<dbReference type="EMBL" id="JAMSKV010000011">
    <property type="protein sequence ID" value="MCQ8279331.1"/>
    <property type="molecule type" value="Genomic_DNA"/>
</dbReference>
<dbReference type="Proteomes" id="UP001524587">
    <property type="component" value="Unassembled WGS sequence"/>
</dbReference>
<feature type="domain" description="Hedgehog/Intein (Hint)" evidence="1">
    <location>
        <begin position="390"/>
        <end position="527"/>
    </location>
</feature>
<dbReference type="InterPro" id="IPR028992">
    <property type="entry name" value="Hedgehog/Intein_dom"/>
</dbReference>
<accession>A0ABT1WB41</accession>
<dbReference type="SUPFAM" id="SSF51294">
    <property type="entry name" value="Hedgehog/intein (Hint) domain"/>
    <property type="match status" value="1"/>
</dbReference>
<reference evidence="2 3" key="1">
    <citation type="submission" date="2022-06" db="EMBL/GenBank/DDBJ databases">
        <title>Endosaccharibacter gen. nov., sp. nov., endophytic bacteria isolated from sugarcane.</title>
        <authorList>
            <person name="Pitiwittayakul N."/>
            <person name="Yukphan P."/>
            <person name="Charoenyingcharoen P."/>
            <person name="Tanasupawat S."/>
        </authorList>
    </citation>
    <scope>NUCLEOTIDE SEQUENCE [LARGE SCALE GENOMIC DNA]</scope>
    <source>
        <strain evidence="2 3">KSS8</strain>
    </source>
</reference>
<dbReference type="InterPro" id="IPR036844">
    <property type="entry name" value="Hint_dom_sf"/>
</dbReference>
<proteinExistence type="predicted"/>
<dbReference type="Gene3D" id="2.170.16.10">
    <property type="entry name" value="Hedgehog/Intein (Hint) domain"/>
    <property type="match status" value="1"/>
</dbReference>
<evidence type="ECO:0000313" key="2">
    <source>
        <dbReference type="EMBL" id="MCQ8279331.1"/>
    </source>
</evidence>
<protein>
    <submittedName>
        <fullName evidence="2">Hint domain-containing protein</fullName>
    </submittedName>
</protein>
<dbReference type="Pfam" id="PF13403">
    <property type="entry name" value="Hint_2"/>
    <property type="match status" value="1"/>
</dbReference>
<comment type="caution">
    <text evidence="2">The sequence shown here is derived from an EMBL/GenBank/DDBJ whole genome shotgun (WGS) entry which is preliminary data.</text>
</comment>
<dbReference type="RefSeq" id="WP_422864817.1">
    <property type="nucleotide sequence ID" value="NZ_JAMSKV010000011.1"/>
</dbReference>
<sequence>MPASSFKFVSVTISNELFPDGSVVSGSYLAQYDASGTLVAILNANLAVTSASGQATTFNGYATSSLGSNNGAYTFRATGASSVSSATTTFSRLTLNWNGTNPSVLGASAVETTGGNSSTVTAAPGGTISSVTDTAITSTITGAKFADGSTLTGSWTAVYDGSGNLLAVTNASFTVSGSGGTTTFTAMGTLPYANSASSTSYEIHSLAQTGSSYSALYVDWRSENPSALYEGTPSLYTSVVNSTISTAPIRLASDGTTGVGTVPSISGLTATGNATDQAALTPFAGVTVSDSDTTTSVSATITVTDANGLLTDANGTLSGSGLTKVSNSVGTYTLAATTTTVLTSEIDALKFTPTKGQVADGNTVSTKFSVAINDSDGSVSTQTTLTIQATCFLPGSLIATPSGEAPVETLAAGDTVMVLEDGHLVPRPVRWAGRGRISAEQTAASDAAFPIRIRAGAFGPDQPRRDLLVTPEHCLLTEAGLIPARMLVNGGSVLIDRDVTAYDYFHLELDRHGILMAENLPAESYLDSGNRGFFSETDSVRPGSLRPAAPLAVARNQAEPVWRALALRARDILGLALSEQAAAYLDGQTPEAPADALRLLLADGRELAALSHDGDRRMFRIPRGAQVVKLLSGASVPAERIGPFIDDRRRLGVPVTHLVWWQGLQDRVLPAADLAAEGWHDLEGSHRWTNGDATLVLPPATEDSFLDIHLAA</sequence>